<reference evidence="2" key="1">
    <citation type="journal article" date="2019" name="Int. J. Syst. Evol. Microbiol.">
        <title>The Global Catalogue of Microorganisms (GCM) 10K type strain sequencing project: providing services to taxonomists for standard genome sequencing and annotation.</title>
        <authorList>
            <consortium name="The Broad Institute Genomics Platform"/>
            <consortium name="The Broad Institute Genome Sequencing Center for Infectious Disease"/>
            <person name="Wu L."/>
            <person name="Ma J."/>
        </authorList>
    </citation>
    <scope>NUCLEOTIDE SEQUENCE [LARGE SCALE GENOMIC DNA]</scope>
    <source>
        <strain evidence="2">JCM 4816</strain>
    </source>
</reference>
<protein>
    <recommendedName>
        <fullName evidence="3">STAS domain-containing protein</fullName>
    </recommendedName>
</protein>
<proteinExistence type="predicted"/>
<gene>
    <name evidence="1" type="ORF">ACFP3V_10845</name>
</gene>
<organism evidence="1 2">
    <name type="scientific">Streptacidiphilus monticola</name>
    <dbReference type="NCBI Taxonomy" id="2161674"/>
    <lineage>
        <taxon>Bacteria</taxon>
        <taxon>Bacillati</taxon>
        <taxon>Actinomycetota</taxon>
        <taxon>Actinomycetes</taxon>
        <taxon>Kitasatosporales</taxon>
        <taxon>Streptomycetaceae</taxon>
        <taxon>Streptacidiphilus</taxon>
    </lineage>
</organism>
<dbReference type="SUPFAM" id="SSF52091">
    <property type="entry name" value="SpoIIaa-like"/>
    <property type="match status" value="1"/>
</dbReference>
<evidence type="ECO:0000313" key="2">
    <source>
        <dbReference type="Proteomes" id="UP001596174"/>
    </source>
</evidence>
<name>A0ABW1G3M1_9ACTN</name>
<evidence type="ECO:0000313" key="1">
    <source>
        <dbReference type="EMBL" id="MFC5907716.1"/>
    </source>
</evidence>
<dbReference type="Proteomes" id="UP001596174">
    <property type="component" value="Unassembled WGS sequence"/>
</dbReference>
<dbReference type="InterPro" id="IPR036513">
    <property type="entry name" value="STAS_dom_sf"/>
</dbReference>
<comment type="caution">
    <text evidence="1">The sequence shown here is derived from an EMBL/GenBank/DDBJ whole genome shotgun (WGS) entry which is preliminary data.</text>
</comment>
<dbReference type="Gene3D" id="3.30.750.24">
    <property type="entry name" value="STAS domain"/>
    <property type="match status" value="1"/>
</dbReference>
<dbReference type="RefSeq" id="WP_380582420.1">
    <property type="nucleotide sequence ID" value="NZ_JBHSQJ010000039.1"/>
</dbReference>
<sequence length="107" mass="11524">MPGDRDPILRAQLTAHHFPAPAQLTADALPDLAARAQRILDEDGFPAVIQLDCHAVQIVDSMAVEFLHGLHVAMRRSDVLFAIGHPTQVLCDALAACGPRNLTLLTV</sequence>
<accession>A0ABW1G3M1</accession>
<keyword evidence="2" id="KW-1185">Reference proteome</keyword>
<dbReference type="EMBL" id="JBHSQJ010000039">
    <property type="protein sequence ID" value="MFC5907716.1"/>
    <property type="molecule type" value="Genomic_DNA"/>
</dbReference>
<evidence type="ECO:0008006" key="3">
    <source>
        <dbReference type="Google" id="ProtNLM"/>
    </source>
</evidence>